<dbReference type="InterPro" id="IPR024363">
    <property type="entry name" value="DUF3853"/>
</dbReference>
<accession>A0A7J5RBG2</accession>
<dbReference type="EMBL" id="WDAY01000108">
    <property type="protein sequence ID" value="KAB6553581.1"/>
    <property type="molecule type" value="Genomic_DNA"/>
</dbReference>
<dbReference type="AlphaFoldDB" id="A0A7J5RBG2"/>
<protein>
    <submittedName>
        <fullName evidence="1">DUF3853 family protein</fullName>
    </submittedName>
</protein>
<reference evidence="1 2" key="1">
    <citation type="journal article" date="2019" name="Nat. Med.">
        <title>A library of human gut bacterial isolates paired with longitudinal multiomics data enables mechanistic microbiome research.</title>
        <authorList>
            <person name="Poyet M."/>
            <person name="Groussin M."/>
            <person name="Gibbons S.M."/>
            <person name="Avila-Pacheco J."/>
            <person name="Jiang X."/>
            <person name="Kearney S.M."/>
            <person name="Perrotta A.R."/>
            <person name="Berdy B."/>
            <person name="Zhao S."/>
            <person name="Lieberman T.D."/>
            <person name="Swanson P.K."/>
            <person name="Smith M."/>
            <person name="Roesemann S."/>
            <person name="Alexander J.E."/>
            <person name="Rich S.A."/>
            <person name="Livny J."/>
            <person name="Vlamakis H."/>
            <person name="Clish C."/>
            <person name="Bullock K."/>
            <person name="Deik A."/>
            <person name="Scott J."/>
            <person name="Pierce K.A."/>
            <person name="Xavier R.J."/>
            <person name="Alm E.J."/>
        </authorList>
    </citation>
    <scope>NUCLEOTIDE SEQUENCE [LARGE SCALE GENOMIC DNA]</scope>
    <source>
        <strain evidence="1 2">BIOML-A111</strain>
    </source>
</reference>
<gene>
    <name evidence="1" type="ORF">GAY79_22850</name>
</gene>
<organism evidence="1 2">
    <name type="scientific">Phocaeicola vulgatus</name>
    <name type="common">Bacteroides vulgatus</name>
    <dbReference type="NCBI Taxonomy" id="821"/>
    <lineage>
        <taxon>Bacteria</taxon>
        <taxon>Pseudomonadati</taxon>
        <taxon>Bacteroidota</taxon>
        <taxon>Bacteroidia</taxon>
        <taxon>Bacteroidales</taxon>
        <taxon>Bacteroidaceae</taxon>
        <taxon>Phocaeicola</taxon>
    </lineage>
</organism>
<evidence type="ECO:0000313" key="1">
    <source>
        <dbReference type="EMBL" id="KAB6553581.1"/>
    </source>
</evidence>
<comment type="caution">
    <text evidence="1">The sequence shown here is derived from an EMBL/GenBank/DDBJ whole genome shotgun (WGS) entry which is preliminary data.</text>
</comment>
<evidence type="ECO:0000313" key="2">
    <source>
        <dbReference type="Proteomes" id="UP000437431"/>
    </source>
</evidence>
<dbReference type="Proteomes" id="UP000437431">
    <property type="component" value="Unassembled WGS sequence"/>
</dbReference>
<proteinExistence type="predicted"/>
<sequence>MDIRDLLSKPVWQMTGEEFIFLNQHALQENEVKPTQPAPGKEKKYVYGIGGIARLFGCSMPTANRIKKSGRIDRAITQIGRKIIVDADMALELAGRKSGGRR</sequence>
<dbReference type="Pfam" id="PF12964">
    <property type="entry name" value="DUF3853"/>
    <property type="match status" value="1"/>
</dbReference>
<name>A0A7J5RBG2_PHOVU</name>